<protein>
    <recommendedName>
        <fullName evidence="6">Phosphoglycolate phosphatase</fullName>
    </recommendedName>
</protein>
<keyword evidence="1" id="KW-0479">Metal-binding</keyword>
<evidence type="ECO:0000313" key="5">
    <source>
        <dbReference type="EMBL" id="SVC35566.1"/>
    </source>
</evidence>
<dbReference type="GO" id="GO:0005829">
    <property type="term" value="C:cytosol"/>
    <property type="evidence" value="ECO:0007669"/>
    <property type="project" value="TreeGrafter"/>
</dbReference>
<dbReference type="SUPFAM" id="SSF56784">
    <property type="entry name" value="HAD-like"/>
    <property type="match status" value="1"/>
</dbReference>
<dbReference type="InterPro" id="IPR050155">
    <property type="entry name" value="HAD-like_hydrolase_sf"/>
</dbReference>
<feature type="non-terminal residue" evidence="5">
    <location>
        <position position="1"/>
    </location>
</feature>
<dbReference type="InterPro" id="IPR041492">
    <property type="entry name" value="HAD_2"/>
</dbReference>
<dbReference type="AlphaFoldDB" id="A0A382LG35"/>
<evidence type="ECO:0000256" key="2">
    <source>
        <dbReference type="ARBA" id="ARBA00022801"/>
    </source>
</evidence>
<proteinExistence type="predicted"/>
<keyword evidence="3" id="KW-0460">Magnesium</keyword>
<dbReference type="PANTHER" id="PTHR43434">
    <property type="entry name" value="PHOSPHOGLYCOLATE PHOSPHATASE"/>
    <property type="match status" value="1"/>
</dbReference>
<accession>A0A382LG35</accession>
<dbReference type="InterPro" id="IPR023214">
    <property type="entry name" value="HAD_sf"/>
</dbReference>
<evidence type="ECO:0000256" key="1">
    <source>
        <dbReference type="ARBA" id="ARBA00022723"/>
    </source>
</evidence>
<dbReference type="SFLD" id="SFLDG01129">
    <property type="entry name" value="C1.5:_HAD__Beta-PGM__Phosphata"/>
    <property type="match status" value="1"/>
</dbReference>
<keyword evidence="2" id="KW-0378">Hydrolase</keyword>
<dbReference type="InterPro" id="IPR006439">
    <property type="entry name" value="HAD-SF_hydro_IA"/>
</dbReference>
<dbReference type="InterPro" id="IPR036412">
    <property type="entry name" value="HAD-like_sf"/>
</dbReference>
<dbReference type="EMBL" id="UINC01086788">
    <property type="protein sequence ID" value="SVC35566.1"/>
    <property type="molecule type" value="Genomic_DNA"/>
</dbReference>
<reference evidence="5" key="1">
    <citation type="submission" date="2018-05" db="EMBL/GenBank/DDBJ databases">
        <authorList>
            <person name="Lanie J.A."/>
            <person name="Ng W.-L."/>
            <person name="Kazmierczak K.M."/>
            <person name="Andrzejewski T.M."/>
            <person name="Davidsen T.M."/>
            <person name="Wayne K.J."/>
            <person name="Tettelin H."/>
            <person name="Glass J.I."/>
            <person name="Rusch D."/>
            <person name="Podicherti R."/>
            <person name="Tsui H.-C.T."/>
            <person name="Winkler M.E."/>
        </authorList>
    </citation>
    <scope>NUCLEOTIDE SEQUENCE</scope>
</reference>
<dbReference type="Gene3D" id="3.40.50.1000">
    <property type="entry name" value="HAD superfamily/HAD-like"/>
    <property type="match status" value="1"/>
</dbReference>
<evidence type="ECO:0008006" key="6">
    <source>
        <dbReference type="Google" id="ProtNLM"/>
    </source>
</evidence>
<dbReference type="NCBIfam" id="TIGR01549">
    <property type="entry name" value="HAD-SF-IA-v1"/>
    <property type="match status" value="1"/>
</dbReference>
<gene>
    <name evidence="5" type="ORF">METZ01_LOCUS288420</name>
</gene>
<evidence type="ECO:0000256" key="4">
    <source>
        <dbReference type="ARBA" id="ARBA00023277"/>
    </source>
</evidence>
<sequence length="222" mass="25224">VKENNIDSILFDLDGTLVDTASEMHLALNVLLNEEEMELQPYEAVRPHVSNGVIGIFNTIFEDSPKVNGRRFNRYLDIYEEHLGINAQVFPGMNEVINLIEYKSIPWGVVTNKSKRFTIPLLKKLKFFDRASCVVCGDTTTEKKPHPEPINYALSLLNIQNTKRSFYIGDSKKDIDAAKSAGISSIACTFGYIKEDDDPKEWYADYLIDQPSEMLKILNNLI</sequence>
<dbReference type="GO" id="GO:0008967">
    <property type="term" value="F:phosphoglycolate phosphatase activity"/>
    <property type="evidence" value="ECO:0007669"/>
    <property type="project" value="TreeGrafter"/>
</dbReference>
<evidence type="ECO:0000256" key="3">
    <source>
        <dbReference type="ARBA" id="ARBA00022842"/>
    </source>
</evidence>
<dbReference type="GO" id="GO:0006281">
    <property type="term" value="P:DNA repair"/>
    <property type="evidence" value="ECO:0007669"/>
    <property type="project" value="TreeGrafter"/>
</dbReference>
<name>A0A382LG35_9ZZZZ</name>
<dbReference type="InterPro" id="IPR023198">
    <property type="entry name" value="PGP-like_dom2"/>
</dbReference>
<keyword evidence="4" id="KW-0119">Carbohydrate metabolism</keyword>
<dbReference type="Pfam" id="PF13419">
    <property type="entry name" value="HAD_2"/>
    <property type="match status" value="1"/>
</dbReference>
<dbReference type="Gene3D" id="1.10.150.240">
    <property type="entry name" value="Putative phosphatase, domain 2"/>
    <property type="match status" value="1"/>
</dbReference>
<dbReference type="NCBIfam" id="TIGR01509">
    <property type="entry name" value="HAD-SF-IA-v3"/>
    <property type="match status" value="1"/>
</dbReference>
<dbReference type="SFLD" id="SFLDS00003">
    <property type="entry name" value="Haloacid_Dehalogenase"/>
    <property type="match status" value="1"/>
</dbReference>
<dbReference type="PANTHER" id="PTHR43434:SF23">
    <property type="entry name" value="PHOSPHOGLYCOLATE PHOSPHATASE"/>
    <property type="match status" value="1"/>
</dbReference>
<organism evidence="5">
    <name type="scientific">marine metagenome</name>
    <dbReference type="NCBI Taxonomy" id="408172"/>
    <lineage>
        <taxon>unclassified sequences</taxon>
        <taxon>metagenomes</taxon>
        <taxon>ecological metagenomes</taxon>
    </lineage>
</organism>
<dbReference type="GO" id="GO:0046872">
    <property type="term" value="F:metal ion binding"/>
    <property type="evidence" value="ECO:0007669"/>
    <property type="project" value="UniProtKB-KW"/>
</dbReference>